<dbReference type="InterPro" id="IPR051673">
    <property type="entry name" value="SSDNA_exonuclease_RecJ"/>
</dbReference>
<dbReference type="Pfam" id="PF01368">
    <property type="entry name" value="DHH"/>
    <property type="match status" value="1"/>
</dbReference>
<evidence type="ECO:0000256" key="1">
    <source>
        <dbReference type="ARBA" id="ARBA00005915"/>
    </source>
</evidence>
<dbReference type="SUPFAM" id="SSF64182">
    <property type="entry name" value="DHH phosphoesterases"/>
    <property type="match status" value="1"/>
</dbReference>
<dbReference type="Proteomes" id="UP000006919">
    <property type="component" value="Plasmid pRUMAL01"/>
</dbReference>
<dbReference type="PANTHER" id="PTHR30255:SF2">
    <property type="entry name" value="SINGLE-STRANDED-DNA-SPECIFIC EXONUCLEASE RECJ"/>
    <property type="match status" value="1"/>
</dbReference>
<feature type="domain" description="RecJ OB" evidence="8">
    <location>
        <begin position="423"/>
        <end position="528"/>
    </location>
</feature>
<dbReference type="AlphaFoldDB" id="E6UJE3"/>
<evidence type="ECO:0000259" key="7">
    <source>
        <dbReference type="Pfam" id="PF02272"/>
    </source>
</evidence>
<dbReference type="Pfam" id="PF02272">
    <property type="entry name" value="DHHA1"/>
    <property type="match status" value="1"/>
</dbReference>
<dbReference type="InterPro" id="IPR001667">
    <property type="entry name" value="DDH_dom"/>
</dbReference>
<dbReference type="EMBL" id="CP002404">
    <property type="protein sequence ID" value="ADU23789.1"/>
    <property type="molecule type" value="Genomic_DNA"/>
</dbReference>
<evidence type="ECO:0000256" key="2">
    <source>
        <dbReference type="ARBA" id="ARBA00019841"/>
    </source>
</evidence>
<feature type="domain" description="DHHA1" evidence="7">
    <location>
        <begin position="322"/>
        <end position="409"/>
    </location>
</feature>
<gene>
    <name evidence="9" type="ordered locus">Rumal_3327</name>
</gene>
<dbReference type="Gene3D" id="3.90.1640.30">
    <property type="match status" value="1"/>
</dbReference>
<dbReference type="Gene3D" id="3.10.310.30">
    <property type="match status" value="1"/>
</dbReference>
<dbReference type="InterPro" id="IPR038763">
    <property type="entry name" value="DHH_sf"/>
</dbReference>
<dbReference type="OrthoDB" id="9809852at2"/>
<proteinExistence type="inferred from homology"/>
<keyword evidence="9" id="KW-0614">Plasmid</keyword>
<dbReference type="RefSeq" id="WP_013483339.1">
    <property type="nucleotide sequence ID" value="NC_014824.1"/>
</dbReference>
<dbReference type="GO" id="GO:0003676">
    <property type="term" value="F:nucleic acid binding"/>
    <property type="evidence" value="ECO:0007669"/>
    <property type="project" value="InterPro"/>
</dbReference>
<geneLocation type="plasmid" evidence="9 10">
    <name>pRUMAL01</name>
</geneLocation>
<dbReference type="GO" id="GO:0004527">
    <property type="term" value="F:exonuclease activity"/>
    <property type="evidence" value="ECO:0007669"/>
    <property type="project" value="UniProtKB-KW"/>
</dbReference>
<keyword evidence="3" id="KW-0540">Nuclease</keyword>
<evidence type="ECO:0000259" key="6">
    <source>
        <dbReference type="Pfam" id="PF01368"/>
    </source>
</evidence>
<evidence type="ECO:0000256" key="3">
    <source>
        <dbReference type="ARBA" id="ARBA00022722"/>
    </source>
</evidence>
<keyword evidence="4" id="KW-0378">Hydrolase</keyword>
<keyword evidence="5" id="KW-0269">Exonuclease</keyword>
<organism evidence="9 10">
    <name type="scientific">Ruminococcus albus (strain ATCC 27210 / DSM 20455 / JCM 14654 / NCDO 2250 / 7)</name>
    <dbReference type="NCBI Taxonomy" id="697329"/>
    <lineage>
        <taxon>Bacteria</taxon>
        <taxon>Bacillati</taxon>
        <taxon>Bacillota</taxon>
        <taxon>Clostridia</taxon>
        <taxon>Eubacteriales</taxon>
        <taxon>Oscillospiraceae</taxon>
        <taxon>Ruminococcus</taxon>
    </lineage>
</organism>
<dbReference type="InterPro" id="IPR041122">
    <property type="entry name" value="RecJ_OB"/>
</dbReference>
<name>E6UJE3_RUMA7</name>
<evidence type="ECO:0000256" key="4">
    <source>
        <dbReference type="ARBA" id="ARBA00022801"/>
    </source>
</evidence>
<evidence type="ECO:0000259" key="8">
    <source>
        <dbReference type="Pfam" id="PF17768"/>
    </source>
</evidence>
<dbReference type="Pfam" id="PF17768">
    <property type="entry name" value="RecJ_OB"/>
    <property type="match status" value="1"/>
</dbReference>
<dbReference type="KEGG" id="ral:Rumal_3327"/>
<dbReference type="InterPro" id="IPR003156">
    <property type="entry name" value="DHHA1_dom"/>
</dbReference>
<protein>
    <recommendedName>
        <fullName evidence="2">Single-stranded-DNA-specific exonuclease RecJ</fullName>
    </recommendedName>
</protein>
<feature type="domain" description="DDH" evidence="6">
    <location>
        <begin position="55"/>
        <end position="188"/>
    </location>
</feature>
<dbReference type="eggNOG" id="COG0608">
    <property type="taxonomic scope" value="Bacteria"/>
</dbReference>
<dbReference type="HOGENOM" id="CLU_009736_5_2_9"/>
<sequence length="553" mass="61879">MIWSKRDELDSIKQVVSRNSGMTEEELMKTEWDTQIMHLYDVADYLRNASDTKKKIAVFADYDCDGICSAVIMHVILKSLQIDFKIYFPKRGIGYGLQKRYIDMIDEKYDAVITIDNGISAFEGIDAAKARGMDVIVIDHHLQSPEGLPNADIIVDPHVFKEKENFEDWCGAGLGYELSKLICDEKRQKVCLQFAAFATVADVVPLRFNNRTIVKNGLELINNSSVNSIHLLINEITGLGKPNVDETTIGFKIGPIINAMGRVEDDAEYVYRYFTSGNPEMLQHMVDNNEVRKELVIQAVERAQNIVVEECLFSDVPKIIYDPKTIEGIVGVVAGRLTETYKSPVICLTDSETPGVIKGSARSTEDINIKEALDKVSDHLLHYGGHAGAAGLSLKIDELDNIRDCFFSIFEDFEVQEKDEIFYDLEINAEEIPDTLSLLKAYAPFGEGNRPPVFKINNFKCLPRNGKLFQILGDDGKALKLFGNGCIAIGFDAVEKFNSLNMPKTLDIIGVISENNYGKPEAQIEISDFKKVTEIKNQSELTKLCINDILSGL</sequence>
<comment type="similarity">
    <text evidence="1">Belongs to the RecJ family.</text>
</comment>
<accession>E6UJE3</accession>
<evidence type="ECO:0000313" key="9">
    <source>
        <dbReference type="EMBL" id="ADU23789.1"/>
    </source>
</evidence>
<dbReference type="PANTHER" id="PTHR30255">
    <property type="entry name" value="SINGLE-STRANDED-DNA-SPECIFIC EXONUCLEASE RECJ"/>
    <property type="match status" value="1"/>
</dbReference>
<reference evidence="10" key="1">
    <citation type="journal article" date="2011" name="J. Bacteriol.">
        <title>Complete genome of the cellulolytic ruminal bacterium Ruminococcus albus 7.</title>
        <authorList>
            <person name="Suen G."/>
            <person name="Stevenson D.M."/>
            <person name="Bruce D.C."/>
            <person name="Chertkov O."/>
            <person name="Copeland A."/>
            <person name="Cheng J.F."/>
            <person name="Detter C."/>
            <person name="Detter J.C."/>
            <person name="Goodwin L.A."/>
            <person name="Han C.S."/>
            <person name="Hauser L.J."/>
            <person name="Ivanova N.N."/>
            <person name="Kyrpides N.C."/>
            <person name="Land M.L."/>
            <person name="Lapidus A."/>
            <person name="Lucas S."/>
            <person name="Ovchinnikova G."/>
            <person name="Pitluck S."/>
            <person name="Tapia R."/>
            <person name="Woyke T."/>
            <person name="Boyum J."/>
            <person name="Mead D."/>
            <person name="Weimer P.J."/>
        </authorList>
    </citation>
    <scope>NUCLEOTIDE SEQUENCE [LARGE SCALE GENOMIC DNA]</scope>
    <source>
        <strain evidence="10">ATCC 27210 / DSM 20455 / JCM 14654 / NCDO 2250 / 7</strain>
        <plasmid evidence="10">pRUMAL01</plasmid>
    </source>
</reference>
<evidence type="ECO:0000313" key="10">
    <source>
        <dbReference type="Proteomes" id="UP000006919"/>
    </source>
</evidence>
<evidence type="ECO:0000256" key="5">
    <source>
        <dbReference type="ARBA" id="ARBA00022839"/>
    </source>
</evidence>